<dbReference type="CDD" id="cd00637">
    <property type="entry name" value="7tm_classA_rhodopsin-like"/>
    <property type="match status" value="1"/>
</dbReference>
<organism evidence="6">
    <name type="scientific">Strongyloides ratti</name>
    <name type="common">Parasitic roundworm</name>
    <dbReference type="NCBI Taxonomy" id="34506"/>
    <lineage>
        <taxon>Eukaryota</taxon>
        <taxon>Metazoa</taxon>
        <taxon>Ecdysozoa</taxon>
        <taxon>Nematoda</taxon>
        <taxon>Chromadorea</taxon>
        <taxon>Rhabditida</taxon>
        <taxon>Tylenchina</taxon>
        <taxon>Panagrolaimomorpha</taxon>
        <taxon>Strongyloidoidea</taxon>
        <taxon>Strongyloididae</taxon>
        <taxon>Strongyloides</taxon>
    </lineage>
</organism>
<evidence type="ECO:0000313" key="9">
    <source>
        <dbReference type="WormBase" id="SRAE_1000020200"/>
    </source>
</evidence>
<gene>
    <name evidence="6 8 9" type="ORF">SRAE_1000020200</name>
</gene>
<keyword evidence="6" id="KW-0675">Receptor</keyword>
<evidence type="ECO:0000313" key="8">
    <source>
        <dbReference type="WBParaSite" id="SRAE_1000020200.1"/>
    </source>
</evidence>
<evidence type="ECO:0000313" key="6">
    <source>
        <dbReference type="EMBL" id="CEF61926.1"/>
    </source>
</evidence>
<dbReference type="WormBase" id="SRAE_1000020200">
    <property type="protein sequence ID" value="SRP03728"/>
    <property type="gene ID" value="WBGene00256796"/>
</dbReference>
<dbReference type="InterPro" id="IPR000276">
    <property type="entry name" value="GPCR_Rhodpsn"/>
</dbReference>
<keyword evidence="4 5" id="KW-0472">Membrane</keyword>
<evidence type="ECO:0000256" key="5">
    <source>
        <dbReference type="SAM" id="Phobius"/>
    </source>
</evidence>
<keyword evidence="3 5" id="KW-1133">Transmembrane helix</keyword>
<dbReference type="GeneID" id="36374291"/>
<evidence type="ECO:0000256" key="1">
    <source>
        <dbReference type="ARBA" id="ARBA00004370"/>
    </source>
</evidence>
<reference evidence="6 7" key="1">
    <citation type="submission" date="2014-09" db="EMBL/GenBank/DDBJ databases">
        <authorList>
            <person name="Martin A.A."/>
        </authorList>
    </citation>
    <scope>NUCLEOTIDE SEQUENCE</scope>
    <source>
        <strain evidence="7">ED321</strain>
        <strain evidence="6">ED321 Heterogonic</strain>
    </source>
</reference>
<sequence length="236" mass="27612">MENDFLAQLGFVIGTSTCCLPFIHALVISFIRFIAIYYPIKYKIIFTSRRIKQICIGMFLCSFGIGLPTIFFKSKYILKVDTLTLTPTYLTPSITLYQMFYGIFFYGIVIAIAFILNILNIIGLNKKKYNRNTKYSEKYYIIYCFFTLITSILMEIYFAFRIGGTYLENVTMNHIANTFLSWIGDIVTLGNFYFFILISKDIRKLLKESLKGIFYKRNYSYTSGVFFQMRSNDVMI</sequence>
<feature type="transmembrane region" description="Helical" evidence="5">
    <location>
        <begin position="179"/>
        <end position="198"/>
    </location>
</feature>
<dbReference type="CTD" id="36374291"/>
<dbReference type="GO" id="GO:0016020">
    <property type="term" value="C:membrane"/>
    <property type="evidence" value="ECO:0007669"/>
    <property type="project" value="UniProtKB-SubCell"/>
</dbReference>
<dbReference type="Proteomes" id="UP000035682">
    <property type="component" value="Unplaced"/>
</dbReference>
<dbReference type="Gene3D" id="1.20.1070.10">
    <property type="entry name" value="Rhodopsin 7-helix transmembrane proteins"/>
    <property type="match status" value="1"/>
</dbReference>
<evidence type="ECO:0000256" key="4">
    <source>
        <dbReference type="ARBA" id="ARBA00023136"/>
    </source>
</evidence>
<name>A0A090KWX1_STRRB</name>
<dbReference type="GO" id="GO:0004930">
    <property type="term" value="F:G protein-coupled receptor activity"/>
    <property type="evidence" value="ECO:0007669"/>
    <property type="project" value="InterPro"/>
</dbReference>
<evidence type="ECO:0000256" key="2">
    <source>
        <dbReference type="ARBA" id="ARBA00022692"/>
    </source>
</evidence>
<feature type="transmembrane region" description="Helical" evidence="5">
    <location>
        <begin position="94"/>
        <end position="119"/>
    </location>
</feature>
<accession>A0A090KWX1</accession>
<proteinExistence type="predicted"/>
<dbReference type="Pfam" id="PF00001">
    <property type="entry name" value="7tm_1"/>
    <property type="match status" value="1"/>
</dbReference>
<feature type="transmembrane region" description="Helical" evidence="5">
    <location>
        <begin position="140"/>
        <end position="159"/>
    </location>
</feature>
<dbReference type="RefSeq" id="XP_024501128.1">
    <property type="nucleotide sequence ID" value="XM_024647006.1"/>
</dbReference>
<evidence type="ECO:0000313" key="7">
    <source>
        <dbReference type="Proteomes" id="UP000035682"/>
    </source>
</evidence>
<protein>
    <submittedName>
        <fullName evidence="6 8">G protein-coupled receptor, rhodopsin-like family-containing protein</fullName>
    </submittedName>
</protein>
<feature type="transmembrane region" description="Helical" evidence="5">
    <location>
        <begin position="54"/>
        <end position="74"/>
    </location>
</feature>
<reference evidence="8" key="2">
    <citation type="submission" date="2020-12" db="UniProtKB">
        <authorList>
            <consortium name="WormBaseParasite"/>
        </authorList>
    </citation>
    <scope>IDENTIFICATION</scope>
</reference>
<dbReference type="WBParaSite" id="SRAE_1000020200.1">
    <property type="protein sequence ID" value="SRAE_1000020200.1"/>
    <property type="gene ID" value="WBGene00256796"/>
</dbReference>
<dbReference type="EMBL" id="LN609528">
    <property type="protein sequence ID" value="CEF61926.1"/>
    <property type="molecule type" value="Genomic_DNA"/>
</dbReference>
<dbReference type="AlphaFoldDB" id="A0A090KWX1"/>
<keyword evidence="7" id="KW-1185">Reference proteome</keyword>
<comment type="subcellular location">
    <subcellularLocation>
        <location evidence="1">Membrane</location>
    </subcellularLocation>
</comment>
<evidence type="ECO:0000256" key="3">
    <source>
        <dbReference type="ARBA" id="ARBA00022989"/>
    </source>
</evidence>
<feature type="transmembrane region" description="Helical" evidence="5">
    <location>
        <begin position="6"/>
        <end position="33"/>
    </location>
</feature>
<keyword evidence="2 5" id="KW-0812">Transmembrane</keyword>
<dbReference type="SUPFAM" id="SSF81321">
    <property type="entry name" value="Family A G protein-coupled receptor-like"/>
    <property type="match status" value="1"/>
</dbReference>